<dbReference type="STRING" id="1287681.M7SA57"/>
<proteinExistence type="predicted"/>
<organism evidence="2 3">
    <name type="scientific">Eutypa lata (strain UCR-EL1)</name>
    <name type="common">Grapevine dieback disease fungus</name>
    <name type="synonym">Eutypa armeniacae</name>
    <dbReference type="NCBI Taxonomy" id="1287681"/>
    <lineage>
        <taxon>Eukaryota</taxon>
        <taxon>Fungi</taxon>
        <taxon>Dikarya</taxon>
        <taxon>Ascomycota</taxon>
        <taxon>Pezizomycotina</taxon>
        <taxon>Sordariomycetes</taxon>
        <taxon>Xylariomycetidae</taxon>
        <taxon>Xylariales</taxon>
        <taxon>Diatrypaceae</taxon>
        <taxon>Eutypa</taxon>
    </lineage>
</organism>
<dbReference type="Gene3D" id="3.40.50.1820">
    <property type="entry name" value="alpha/beta hydrolase"/>
    <property type="match status" value="1"/>
</dbReference>
<evidence type="ECO:0000256" key="1">
    <source>
        <dbReference type="SAM" id="MobiDB-lite"/>
    </source>
</evidence>
<sequence length="375" mass="42110">MLQRSRLGSSRCRAKLPLFCHGHPTAVIHYRWAGYSPFTGDGSDAVSATKNPGPATPLYWPTPLHDVLQGYSWILENLAPQLYKRRDVYIFGSYLGASLATSLALTEARPHHRMAVRGCVAFNGVYNWTMFLPDHPINRAPKSRSSTSNILEEILGRPQDPGLLDLKQHAPALFKKPDNLFDPFASPCLFFHTPGLHVPRTFTKPVDQDYAALSSPSPSSSPSSSLLPLSEFLSSQDLTPEALLSGLAQKPPRMSPLVFPPRKSTLKIPQTLLLHTTAPPPPPSLQRRRRRRTKKEAPNNSFRTQANELAGVMRRSVDKIEMKERLRWDEDYEGWEDEAVRRVQVYDVGLGEEAFGLPRLGNGLVEAWFEDRLTR</sequence>
<gene>
    <name evidence="2" type="ORF">UCREL1_10027</name>
</gene>
<dbReference type="OrthoDB" id="5396420at2759"/>
<feature type="region of interest" description="Disordered" evidence="1">
    <location>
        <begin position="273"/>
        <end position="300"/>
    </location>
</feature>
<evidence type="ECO:0000313" key="2">
    <source>
        <dbReference type="EMBL" id="EMR63029.1"/>
    </source>
</evidence>
<dbReference type="HOGENOM" id="CLU_017835_0_0_1"/>
<protein>
    <submittedName>
        <fullName evidence="2">Uncharacterized protein</fullName>
    </submittedName>
</protein>
<name>M7SA57_EUTLA</name>
<dbReference type="AlphaFoldDB" id="M7SA57"/>
<dbReference type="InterPro" id="IPR029058">
    <property type="entry name" value="AB_hydrolase_fold"/>
</dbReference>
<keyword evidence="3" id="KW-1185">Reference proteome</keyword>
<evidence type="ECO:0000313" key="3">
    <source>
        <dbReference type="Proteomes" id="UP000012174"/>
    </source>
</evidence>
<dbReference type="SUPFAM" id="SSF53474">
    <property type="entry name" value="alpha/beta-Hydrolases"/>
    <property type="match status" value="1"/>
</dbReference>
<dbReference type="eggNOG" id="ENOG502ST7S">
    <property type="taxonomic scope" value="Eukaryota"/>
</dbReference>
<dbReference type="EMBL" id="KB707309">
    <property type="protein sequence ID" value="EMR63029.1"/>
    <property type="molecule type" value="Genomic_DNA"/>
</dbReference>
<dbReference type="Proteomes" id="UP000012174">
    <property type="component" value="Unassembled WGS sequence"/>
</dbReference>
<dbReference type="KEGG" id="ela:UCREL1_10027"/>
<accession>M7SA57</accession>
<dbReference type="OMA" id="VWPTPIH"/>
<reference evidence="3" key="1">
    <citation type="journal article" date="2013" name="Genome Announc.">
        <title>Draft genome sequence of the grapevine dieback fungus Eutypa lata UCR-EL1.</title>
        <authorList>
            <person name="Blanco-Ulate B."/>
            <person name="Rolshausen P.E."/>
            <person name="Cantu D."/>
        </authorList>
    </citation>
    <scope>NUCLEOTIDE SEQUENCE [LARGE SCALE GENOMIC DNA]</scope>
    <source>
        <strain evidence="3">UCR-EL1</strain>
    </source>
</reference>